<dbReference type="RefSeq" id="XP_046066376.1">
    <property type="nucleotide sequence ID" value="XM_046212233.1"/>
</dbReference>
<dbReference type="GO" id="GO:0005576">
    <property type="term" value="C:extracellular region"/>
    <property type="evidence" value="ECO:0007669"/>
    <property type="project" value="UniProtKB-SubCell"/>
</dbReference>
<evidence type="ECO:0000259" key="6">
    <source>
        <dbReference type="Pfam" id="PF12256"/>
    </source>
</evidence>
<dbReference type="Proteomes" id="UP001201262">
    <property type="component" value="Unassembled WGS sequence"/>
</dbReference>
<accession>A0AAD4KEJ4</accession>
<keyword evidence="2" id="KW-0964">Secreted</keyword>
<dbReference type="GeneID" id="70242520"/>
<evidence type="ECO:0000313" key="7">
    <source>
        <dbReference type="EMBL" id="KAH8690093.1"/>
    </source>
</evidence>
<feature type="domain" description="Insecticide toxin TcdB middle/C-terminal" evidence="5">
    <location>
        <begin position="903"/>
        <end position="1040"/>
    </location>
</feature>
<keyword evidence="8" id="KW-1185">Reference proteome</keyword>
<protein>
    <submittedName>
        <fullName evidence="7">Virulence plasmid 65kDa B protein-domain-containing protein</fullName>
    </submittedName>
</protein>
<evidence type="ECO:0000256" key="2">
    <source>
        <dbReference type="ARBA" id="ARBA00022525"/>
    </source>
</evidence>
<reference evidence="7" key="1">
    <citation type="submission" date="2021-12" db="EMBL/GenBank/DDBJ databases">
        <title>Convergent genome expansion in fungi linked to evolution of root-endophyte symbiosis.</title>
        <authorList>
            <consortium name="DOE Joint Genome Institute"/>
            <person name="Ke Y.-H."/>
            <person name="Bonito G."/>
            <person name="Liao H.-L."/>
            <person name="Looney B."/>
            <person name="Rojas-Flechas A."/>
            <person name="Nash J."/>
            <person name="Hameed K."/>
            <person name="Schadt C."/>
            <person name="Martin F."/>
            <person name="Crous P.W."/>
            <person name="Miettinen O."/>
            <person name="Magnuson J.K."/>
            <person name="Labbe J."/>
            <person name="Jacobson D."/>
            <person name="Doktycz M.J."/>
            <person name="Veneault-Fourrey C."/>
            <person name="Kuo A."/>
            <person name="Mondo S."/>
            <person name="Calhoun S."/>
            <person name="Riley R."/>
            <person name="Ohm R."/>
            <person name="LaButti K."/>
            <person name="Andreopoulos B."/>
            <person name="Pangilinan J."/>
            <person name="Nolan M."/>
            <person name="Tritt A."/>
            <person name="Clum A."/>
            <person name="Lipzen A."/>
            <person name="Daum C."/>
            <person name="Barry K."/>
            <person name="Grigoriev I.V."/>
            <person name="Vilgalys R."/>
        </authorList>
    </citation>
    <scope>NUCLEOTIDE SEQUENCE</scope>
    <source>
        <strain evidence="7">PMI_201</strain>
    </source>
</reference>
<feature type="region of interest" description="Disordered" evidence="4">
    <location>
        <begin position="11"/>
        <end position="31"/>
    </location>
</feature>
<dbReference type="InterPro" id="IPR003284">
    <property type="entry name" value="Sal_SpvB"/>
</dbReference>
<comment type="caution">
    <text evidence="7">The sequence shown here is derived from an EMBL/GenBank/DDBJ whole genome shotgun (WGS) entry which is preliminary data.</text>
</comment>
<dbReference type="InterPro" id="IPR022385">
    <property type="entry name" value="Rhs_assc_core"/>
</dbReference>
<evidence type="ECO:0000256" key="4">
    <source>
        <dbReference type="SAM" id="MobiDB-lite"/>
    </source>
</evidence>
<dbReference type="GO" id="GO:0005737">
    <property type="term" value="C:cytoplasm"/>
    <property type="evidence" value="ECO:0007669"/>
    <property type="project" value="InterPro"/>
</dbReference>
<name>A0AAD4KEJ4_9EURO</name>
<dbReference type="NCBIfam" id="TIGR03696">
    <property type="entry name" value="Rhs_assc_core"/>
    <property type="match status" value="1"/>
</dbReference>
<dbReference type="PRINTS" id="PR01341">
    <property type="entry name" value="SALSPVBPROT"/>
</dbReference>
<feature type="non-terminal residue" evidence="7">
    <location>
        <position position="2186"/>
    </location>
</feature>
<keyword evidence="3" id="KW-0843">Virulence</keyword>
<organism evidence="7 8">
    <name type="scientific">Talaromyces proteolyticus</name>
    <dbReference type="NCBI Taxonomy" id="1131652"/>
    <lineage>
        <taxon>Eukaryota</taxon>
        <taxon>Fungi</taxon>
        <taxon>Dikarya</taxon>
        <taxon>Ascomycota</taxon>
        <taxon>Pezizomycotina</taxon>
        <taxon>Eurotiomycetes</taxon>
        <taxon>Eurotiomycetidae</taxon>
        <taxon>Eurotiales</taxon>
        <taxon>Trichocomaceae</taxon>
        <taxon>Talaromyces</taxon>
        <taxon>Talaromyces sect. Bacilispori</taxon>
    </lineage>
</organism>
<dbReference type="InterPro" id="IPR022044">
    <property type="entry name" value="TcdB_toxin_mid/C"/>
</dbReference>
<dbReference type="InterPro" id="IPR028994">
    <property type="entry name" value="Integrin_alpha_N"/>
</dbReference>
<dbReference type="SUPFAM" id="SSF69318">
    <property type="entry name" value="Integrin alpha N-terminal domain"/>
    <property type="match status" value="1"/>
</dbReference>
<evidence type="ECO:0000256" key="1">
    <source>
        <dbReference type="ARBA" id="ARBA00004613"/>
    </source>
</evidence>
<dbReference type="Pfam" id="PF03534">
    <property type="entry name" value="SpvB"/>
    <property type="match status" value="1"/>
</dbReference>
<dbReference type="Pfam" id="PF12256">
    <property type="entry name" value="TcdB_toxin_midN"/>
    <property type="match status" value="1"/>
</dbReference>
<feature type="domain" description="Insecticide toxin TcdB middle/N-terminal" evidence="6">
    <location>
        <begin position="710"/>
        <end position="838"/>
    </location>
</feature>
<evidence type="ECO:0000313" key="8">
    <source>
        <dbReference type="Proteomes" id="UP001201262"/>
    </source>
</evidence>
<proteinExistence type="predicted"/>
<dbReference type="InterPro" id="IPR022045">
    <property type="entry name" value="TcdB_toxin_mid/N"/>
</dbReference>
<evidence type="ECO:0000256" key="3">
    <source>
        <dbReference type="ARBA" id="ARBA00023026"/>
    </source>
</evidence>
<dbReference type="Gene3D" id="2.180.10.10">
    <property type="entry name" value="RHS repeat-associated core"/>
    <property type="match status" value="1"/>
</dbReference>
<sequence length="2186" mass="242963">MLLQSSLLNHQRYPEGAPGTGGSSPFGAASNSVTTTGNPILPLLASAVDSGRQAVQQAASPLRVEAATGAASLSIPIYVSPGRDPTTTPSLELTYSSHAANGPFGLGWSLTVPCISRKTTRAVPRYSDQDVFVLSGAEDLVRLDGSAAINTAGYLVHQYKPRVLVGPSQARIERWINPSDPADDFWRTISSTGLTTLYGKSLEDRIHNPEDPQRTFTWLISATYDLKGNCCVYRHKAEDSTNIDLSCAHEQNRSTLSRTAGRYLKSIHYGNRKPNRDLETWAALPIPMNASEYLFTVILDYGEHNQQLPQPSGETPWTVRADPFSSSAGGFEVRMYRLCRRVLVFHNFIEKDVKDCLVSSTAFAYQEAPTGSTLVAINRHGHRRVSDGRAGYRYTDERLPAFQMEYKDGERLQPVAVDASQFPDLPHAHPQQRTQWLDLNGEGSPGLLAQLASGEWVYMRNESSRDPDSAAAFSPPRRLQNVPNSLLNPSGFFASLTDDGSLQFVDRDGRNNRLQGYSERNTAEGSGWGPWVLFPSVPSELDDNGLDTYSIDLAGSGRQDRAHFMQDSSGQLRWYPSLGTDGFAPARIHSGPLIPRDERGTAAILLADMTGDGLTDVVHVRAGEIVYWPNLGHGQFGTCVRMDNAPILASYDEFNVSQVRLMDVDGSGCADLVYFIPGGGAAIYFNQSGNGWSEAVSLSVVPDMSLLASIEVVDILGRGLPCICWTLTQTTGAGSPRLYYLELMGEMKPWLLTEYSNGVGAKVSLEYQPSTHFYLQDEGTSQAWNTRLPFPVICVATQTTDDQVAETKQVTRYAYHDGFYDRTEREFRGFGLVDIWDSEDLSAGPGLKRLEAPPRHLRTWYHTGAPVSALETSFGHGDLSVPQLVPFHLPENAASPSEVRESLRALKGKILRSETYPDGRSREERTPLAVTQHNYTILMEQEIEDTNENRKTTDLDMVVYEQPHGRFRVLPRESLQVSYEANNDLQDAQMEHQMYLETNEYGQCTKQVTVQYGRLDPPQDLDEDTRATQQETIVHYTESNLTNAIDEDDFFSLPTTAEEKGYRMRGLSAPELPSLLFSFEAFSANGCALFKAATETPYERDRDPVVSPEVYKVLTSNTRSYYWNSDLTSRLKLGQIEAYSVLDRTYQLAVTSGLMLQVFGTNDDSTSLRTGWSAQDGAYADLDDNGSWWIPSQQSRFCFPAAADDADTELLQARSHFYLPRFTIDPYRNVGEEEVDQYCLLRVRSTDGVGNTESYQPDFTSLQPVILTNSNENRVLIAYDGFGAPIGAAVQGKVGEGLGDTLDDFSTTVSREDMLSFYADPVKSAAKLLGSTSWRRIYNREWTSEMPAFEAELRRDQHLSSPSPAQISVSISYLDGRGNKIQSLTLHSDESTVKWRREGWSICSTMAKSSVLTFVPSLESSHRYSKRSDLAPENFPPSSVTVYDALNRAAATLHPDHTWQVTTIGAWTVKQRDGGDNVLVEDMAADREVGALISASMDGNRYLPTWYATHSASTASAQDQAAAEKSKVYSNTPDLHHLDIAGNAAAAFDALGREVTRSQRDLCGRTLYESSMDSGPSWSCPDALGRRWLTWTVRPDDVKGKNRMRMGYDEIGRLTHVWLQEGLSSSTPERLIVQHEYGESQSNATKRNLHRQHYRTWDQAGLYTSTAYDFKRNCISRQTTFAQDYKGIIDWSLTGQDRPALEETVHAEEAEYDACNRALRVAGVDGSITQNIYNVAGFLQTLLLTKRASPETTETYLENVSYNAMGQRELVMYGNGVQIRHDYDPLTQLEVHKKTLTKSGAVLRDLQYTHDCAGQQVYREDAAQQNTYFRNSIVRPVNDYTYDARGQLIKATGREQVDAQGSSLTPYGPRYKGQQTIPGDGRQMCQYTESLQYDGAGNISSLTHDSGDRRISGWKRVYSYDEASCLTDSVSGVKNNRLSWTTVRGAQENYTYDNRGCMTSMPGTVKASWDHLAQLRVSTSQRVREGTPETTWYVYNASGDRVRKVTERASATEEDATKLRETYTLAGFSGYEIYREYSGQGAVESEKKMVQVSDGDSTPLALVEDVVTGLNGSASASQSLLLVRYQLDDGLEVDDLGQVISLEEYSPFGSTTYRATRSDVDAPAKYRFSGYPRDTQDTGLYHCGVRYYAAWIGQWTSPDPLGVLDGLNGYCYVGNDPVNKVDTQGT</sequence>
<evidence type="ECO:0000259" key="5">
    <source>
        <dbReference type="Pfam" id="PF12255"/>
    </source>
</evidence>
<comment type="subcellular location">
    <subcellularLocation>
        <location evidence="1">Secreted</location>
    </subcellularLocation>
</comment>
<dbReference type="EMBL" id="JAJTJA010000014">
    <property type="protein sequence ID" value="KAH8690093.1"/>
    <property type="molecule type" value="Genomic_DNA"/>
</dbReference>
<dbReference type="Pfam" id="PF12255">
    <property type="entry name" value="TcdB_toxin_midC"/>
    <property type="match status" value="1"/>
</dbReference>
<gene>
    <name evidence="7" type="ORF">BGW36DRAFT_307348</name>
</gene>